<proteinExistence type="predicted"/>
<name>A0A9X4ASY5_9BACT</name>
<protein>
    <submittedName>
        <fullName evidence="2">Uncharacterized protein</fullName>
    </submittedName>
</protein>
<gene>
    <name evidence="2" type="ORF">KEG57_14225</name>
</gene>
<sequence length="89" mass="9284">MAEDRSGPGRPKGTEQGPGGSPADLNEAPRSAGDRNDATVMAPATSDVRVGPGEPEPEHARIKGDVPSEPWRHGVPFDRAHPRGRGGRG</sequence>
<feature type="compositionally biased region" description="Basic and acidic residues" evidence="1">
    <location>
        <begin position="56"/>
        <end position="81"/>
    </location>
</feature>
<evidence type="ECO:0000313" key="3">
    <source>
        <dbReference type="Proteomes" id="UP001151081"/>
    </source>
</evidence>
<evidence type="ECO:0000256" key="1">
    <source>
        <dbReference type="SAM" id="MobiDB-lite"/>
    </source>
</evidence>
<feature type="region of interest" description="Disordered" evidence="1">
    <location>
        <begin position="1"/>
        <end position="89"/>
    </location>
</feature>
<organism evidence="2 3">
    <name type="scientific">Polyangium jinanense</name>
    <dbReference type="NCBI Taxonomy" id="2829994"/>
    <lineage>
        <taxon>Bacteria</taxon>
        <taxon>Pseudomonadati</taxon>
        <taxon>Myxococcota</taxon>
        <taxon>Polyangia</taxon>
        <taxon>Polyangiales</taxon>
        <taxon>Polyangiaceae</taxon>
        <taxon>Polyangium</taxon>
    </lineage>
</organism>
<dbReference type="Proteomes" id="UP001151081">
    <property type="component" value="Unassembled WGS sequence"/>
</dbReference>
<dbReference type="AlphaFoldDB" id="A0A9X4ASY5"/>
<comment type="caution">
    <text evidence="2">The sequence shown here is derived from an EMBL/GenBank/DDBJ whole genome shotgun (WGS) entry which is preliminary data.</text>
</comment>
<dbReference type="EMBL" id="JAGTJJ010000005">
    <property type="protein sequence ID" value="MDC3981667.1"/>
    <property type="molecule type" value="Genomic_DNA"/>
</dbReference>
<reference evidence="2 3" key="1">
    <citation type="submission" date="2021-04" db="EMBL/GenBank/DDBJ databases">
        <title>Genome analysis of Polyangium sp.</title>
        <authorList>
            <person name="Li Y."/>
            <person name="Wang J."/>
        </authorList>
    </citation>
    <scope>NUCLEOTIDE SEQUENCE [LARGE SCALE GENOMIC DNA]</scope>
    <source>
        <strain evidence="2 3">SDU14</strain>
    </source>
</reference>
<dbReference type="RefSeq" id="WP_272458544.1">
    <property type="nucleotide sequence ID" value="NZ_JAGTJJ010000005.1"/>
</dbReference>
<keyword evidence="3" id="KW-1185">Reference proteome</keyword>
<evidence type="ECO:0000313" key="2">
    <source>
        <dbReference type="EMBL" id="MDC3981667.1"/>
    </source>
</evidence>
<accession>A0A9X4ASY5</accession>